<name>A0A1L6J6B6_9SPHN</name>
<dbReference type="Pfam" id="PF00534">
    <property type="entry name" value="Glycos_transf_1"/>
    <property type="match status" value="1"/>
</dbReference>
<dbReference type="SUPFAM" id="SSF53756">
    <property type="entry name" value="UDP-Glycosyltransferase/glycogen phosphorylase"/>
    <property type="match status" value="1"/>
</dbReference>
<evidence type="ECO:0000313" key="5">
    <source>
        <dbReference type="EMBL" id="APR51511.1"/>
    </source>
</evidence>
<feature type="domain" description="Glycosyltransferase subfamily 4-like N-terminal" evidence="4">
    <location>
        <begin position="21"/>
        <end position="175"/>
    </location>
</feature>
<proteinExistence type="predicted"/>
<keyword evidence="2 5" id="KW-0808">Transferase</keyword>
<dbReference type="InterPro" id="IPR001296">
    <property type="entry name" value="Glyco_trans_1"/>
</dbReference>
<protein>
    <submittedName>
        <fullName evidence="5">Glycosyltransferase</fullName>
    </submittedName>
</protein>
<evidence type="ECO:0000256" key="2">
    <source>
        <dbReference type="ARBA" id="ARBA00022679"/>
    </source>
</evidence>
<dbReference type="GO" id="GO:0016757">
    <property type="term" value="F:glycosyltransferase activity"/>
    <property type="evidence" value="ECO:0007669"/>
    <property type="project" value="UniProtKB-KW"/>
</dbReference>
<reference evidence="6" key="1">
    <citation type="submission" date="2016-12" db="EMBL/GenBank/DDBJ databases">
        <title>Whole genome sequencing of Sphingomonas sp. ABOJV.</title>
        <authorList>
            <person name="Conlan S."/>
            <person name="Thomas P.J."/>
            <person name="Mullikin J."/>
            <person name="Palmore T.N."/>
            <person name="Frank K.M."/>
            <person name="Segre J.A."/>
        </authorList>
    </citation>
    <scope>NUCLEOTIDE SEQUENCE [LARGE SCALE GENOMIC DNA]</scope>
    <source>
        <strain evidence="6">ABOJV</strain>
    </source>
</reference>
<evidence type="ECO:0000259" key="4">
    <source>
        <dbReference type="Pfam" id="PF13439"/>
    </source>
</evidence>
<keyword evidence="1" id="KW-0328">Glycosyltransferase</keyword>
<dbReference type="RefSeq" id="WP_075150612.1">
    <property type="nucleotide sequence ID" value="NZ_CP018820.1"/>
</dbReference>
<dbReference type="GeneID" id="44131489"/>
<dbReference type="PANTHER" id="PTHR12526">
    <property type="entry name" value="GLYCOSYLTRANSFERASE"/>
    <property type="match status" value="1"/>
</dbReference>
<dbReference type="Gene3D" id="3.40.50.2000">
    <property type="entry name" value="Glycogen Phosphorylase B"/>
    <property type="match status" value="2"/>
</dbReference>
<gene>
    <name evidence="5" type="ORF">BRX40_02860</name>
</gene>
<evidence type="ECO:0000313" key="6">
    <source>
        <dbReference type="Proteomes" id="UP000185161"/>
    </source>
</evidence>
<dbReference type="Proteomes" id="UP000185161">
    <property type="component" value="Chromosome"/>
</dbReference>
<organism evidence="5 6">
    <name type="scientific">Sphingomonas koreensis</name>
    <dbReference type="NCBI Taxonomy" id="93064"/>
    <lineage>
        <taxon>Bacteria</taxon>
        <taxon>Pseudomonadati</taxon>
        <taxon>Pseudomonadota</taxon>
        <taxon>Alphaproteobacteria</taxon>
        <taxon>Sphingomonadales</taxon>
        <taxon>Sphingomonadaceae</taxon>
        <taxon>Sphingomonas</taxon>
    </lineage>
</organism>
<dbReference type="KEGG" id="skr:BRX40_02860"/>
<dbReference type="EMBL" id="CP018820">
    <property type="protein sequence ID" value="APR51511.1"/>
    <property type="molecule type" value="Genomic_DNA"/>
</dbReference>
<dbReference type="CDD" id="cd03811">
    <property type="entry name" value="GT4_GT28_WabH-like"/>
    <property type="match status" value="1"/>
</dbReference>
<dbReference type="InterPro" id="IPR028098">
    <property type="entry name" value="Glyco_trans_4-like_N"/>
</dbReference>
<evidence type="ECO:0000256" key="1">
    <source>
        <dbReference type="ARBA" id="ARBA00022676"/>
    </source>
</evidence>
<dbReference type="AlphaFoldDB" id="A0A1L6J6B6"/>
<sequence length="363" mass="38669">MPDQPPAAAHILSFAQTLKGGGVERALLRMADGWARAGRRVTLVIGDTGGALAHEIPPGVEVRELGSTAYRALFGLHALVRELRPDIVFCPGNHYTGAAFWLHARLGKACPPIAGKVSNALVRPDLPRGAGAGYRSWLRMHPRFLDAVVAMTPAMAGEAVGAMGLPPSHVHVIPNPPARPIPGAPPPVLPEGRFLLGVGRLAPQKRWERLIAAIPRLHDPDVKLVILGEGEERATLERLVERSGLEGRVLMPGHAPDPLPAIERAAAVVLTSEFEGVPGVIREAIAAGTPAVATDSSVAIHELIDSPARGTIVPPGDRARLVGALNYWLMPGRERPEPRPESGPDPVQAYLDLFDDLAAHRPR</sequence>
<keyword evidence="6" id="KW-1185">Reference proteome</keyword>
<dbReference type="STRING" id="93064.BRX40_02860"/>
<dbReference type="Pfam" id="PF13439">
    <property type="entry name" value="Glyco_transf_4"/>
    <property type="match status" value="1"/>
</dbReference>
<evidence type="ECO:0000259" key="3">
    <source>
        <dbReference type="Pfam" id="PF00534"/>
    </source>
</evidence>
<dbReference type="PANTHER" id="PTHR12526:SF510">
    <property type="entry name" value="D-INOSITOL 3-PHOSPHATE GLYCOSYLTRANSFERASE"/>
    <property type="match status" value="1"/>
</dbReference>
<accession>A0A1L6J6B6</accession>
<feature type="domain" description="Glycosyl transferase family 1" evidence="3">
    <location>
        <begin position="192"/>
        <end position="329"/>
    </location>
</feature>